<feature type="domain" description="Spore coat protein U/FanG" evidence="1">
    <location>
        <begin position="47"/>
        <end position="175"/>
    </location>
</feature>
<comment type="caution">
    <text evidence="2">The sequence shown here is derived from an EMBL/GenBank/DDBJ whole genome shotgun (WGS) entry which is preliminary data.</text>
</comment>
<organism evidence="2 3">
    <name type="scientific">Dyella monticola</name>
    <dbReference type="NCBI Taxonomy" id="1927958"/>
    <lineage>
        <taxon>Bacteria</taxon>
        <taxon>Pseudomonadati</taxon>
        <taxon>Pseudomonadota</taxon>
        <taxon>Gammaproteobacteria</taxon>
        <taxon>Lysobacterales</taxon>
        <taxon>Rhodanobacteraceae</taxon>
        <taxon>Dyella</taxon>
    </lineage>
</organism>
<accession>A0A370X3Z2</accession>
<dbReference type="AlphaFoldDB" id="A0A370X3Z2"/>
<dbReference type="EMBL" id="QRBE01000003">
    <property type="protein sequence ID" value="RDS83108.1"/>
    <property type="molecule type" value="Genomic_DNA"/>
</dbReference>
<evidence type="ECO:0000313" key="3">
    <source>
        <dbReference type="Proteomes" id="UP000254258"/>
    </source>
</evidence>
<dbReference type="Pfam" id="PF05229">
    <property type="entry name" value="SCPU"/>
    <property type="match status" value="1"/>
</dbReference>
<gene>
    <name evidence="2" type="ORF">DWU98_08255</name>
</gene>
<proteinExistence type="predicted"/>
<dbReference type="SMART" id="SM00972">
    <property type="entry name" value="SCPU"/>
    <property type="match status" value="1"/>
</dbReference>
<protein>
    <submittedName>
        <fullName evidence="2">SCPU domain-containing protein</fullName>
    </submittedName>
</protein>
<evidence type="ECO:0000313" key="2">
    <source>
        <dbReference type="EMBL" id="RDS83108.1"/>
    </source>
</evidence>
<dbReference type="InterPro" id="IPR007893">
    <property type="entry name" value="Spore_coat_U/FanG"/>
</dbReference>
<keyword evidence="3" id="KW-1185">Reference proteome</keyword>
<dbReference type="Proteomes" id="UP000254258">
    <property type="component" value="Unassembled WGS sequence"/>
</dbReference>
<evidence type="ECO:0000259" key="1">
    <source>
        <dbReference type="Pfam" id="PF05229"/>
    </source>
</evidence>
<sequence>MLPGALMVLTAARVWPQFTMPPPAEPFDSLPPSAHPLPSHSGPVPAAEECTLRNNDVYFSNYTSGQSKDKDDAMGMSLYCNEPVRVLISASPSPESPSFEYRLLRHEGGDSATLRYQLYIDWSRQVVWGDGTAESRPFVINVDPDAGAATVDVFGTIFANQSVPPGRYSDMVTVTIDVE</sequence>
<name>A0A370X3Z2_9GAMM</name>
<reference evidence="2 3" key="1">
    <citation type="submission" date="2018-07" db="EMBL/GenBank/DDBJ databases">
        <title>Dyella monticola sp. nov. and Dyella psychrodurans sp. nov. isolated from monsoon evergreen broad-leaved forest soil of Dinghu Mountain, China.</title>
        <authorList>
            <person name="Gao Z."/>
            <person name="Qiu L."/>
        </authorList>
    </citation>
    <scope>NUCLEOTIDE SEQUENCE [LARGE SCALE GENOMIC DNA]</scope>
    <source>
        <strain evidence="2 3">4G-K06</strain>
    </source>
</reference>
<dbReference type="RefSeq" id="WP_115495054.1">
    <property type="nucleotide sequence ID" value="NZ_QRBE01000003.1"/>
</dbReference>